<evidence type="ECO:0000313" key="2">
    <source>
        <dbReference type="Proteomes" id="UP001516390"/>
    </source>
</evidence>
<dbReference type="InterPro" id="IPR053190">
    <property type="entry name" value="NAPRTase-like"/>
</dbReference>
<dbReference type="Gene3D" id="3.20.20.70">
    <property type="entry name" value="Aldolase class I"/>
    <property type="match status" value="1"/>
</dbReference>
<keyword evidence="2" id="KW-1185">Reference proteome</keyword>
<sequence>MPRGSTGPVLSGRDSVVSWKQALEQAHSPREVLDIPQIEGRTDAYFLRMRDIVSQFGDCRVTYAVFVRRPVVAAYGLALQWVQNVAHHQGFPVEITEVHPEGTWVGAGDPLFYLTGSLVSLAPLETLLLQKTGAACVAAHNAYQMALALPEVPFLAMDARHCAGGEMQELMAYAAAVGSRAAQQEGAVGFIGNANHATAGFFGQERGLGTMPHAFIGYAGSTLRAAEMYVERFPDEPLTVLVDYFGQEVTDMLEVCRRFPDRAAAGELSVRLDTHGGRFLEGLDPQRSYEVLERHTPGTIRRYRSEKELRYLVGTGVSAAAIWRMREALDEAGFPKVKIVVSSGFGISKCMAMHDASAPIDIVGTGSFLPDRWSETYATADIVSYDGEPRVKIGREFLLQKIQERTG</sequence>
<name>A0ABR5ZLZ4_9PROT</name>
<keyword evidence="1" id="KW-0808">Transferase</keyword>
<protein>
    <submittedName>
        <fullName evidence="1">Nicotinate phosphoribosyltransferase</fullName>
    </submittedName>
</protein>
<dbReference type="PANTHER" id="PTHR43202">
    <property type="entry name" value="NICOTINATE-NUCLEOTIDE PYROPHOSPHORYLASE"/>
    <property type="match status" value="1"/>
</dbReference>
<comment type="caution">
    <text evidence="1">The sequence shown here is derived from an EMBL/GenBank/DDBJ whole genome shotgun (WGS) entry which is preliminary data.</text>
</comment>
<dbReference type="SUPFAM" id="SSF51690">
    <property type="entry name" value="Nicotinate/Quinolinate PRTase C-terminal domain-like"/>
    <property type="match status" value="1"/>
</dbReference>
<accession>A0ABR5ZLZ4</accession>
<evidence type="ECO:0000313" key="1">
    <source>
        <dbReference type="EMBL" id="MBA5725265.1"/>
    </source>
</evidence>
<dbReference type="InterPro" id="IPR036068">
    <property type="entry name" value="Nicotinate_pribotase-like_C"/>
</dbReference>
<dbReference type="GO" id="GO:0016757">
    <property type="term" value="F:glycosyltransferase activity"/>
    <property type="evidence" value="ECO:0007669"/>
    <property type="project" value="UniProtKB-KW"/>
</dbReference>
<gene>
    <name evidence="1" type="ORF">CPA57_03100</name>
</gene>
<reference evidence="1 2" key="1">
    <citation type="submission" date="2017-09" db="EMBL/GenBank/DDBJ databases">
        <authorList>
            <person name="Jakob F."/>
        </authorList>
    </citation>
    <scope>NUCLEOTIDE SEQUENCE [LARGE SCALE GENOMIC DNA]</scope>
    <source>
        <strain evidence="1 2">TMW 2.1880</strain>
    </source>
</reference>
<dbReference type="Proteomes" id="UP001516390">
    <property type="component" value="Unassembled WGS sequence"/>
</dbReference>
<dbReference type="PANTHER" id="PTHR43202:SF1">
    <property type="entry name" value="NICOTINATE PHOSPHORIBOSYLTRANSFERASE"/>
    <property type="match status" value="1"/>
</dbReference>
<dbReference type="EMBL" id="NWUS01000001">
    <property type="protein sequence ID" value="MBA5725265.1"/>
    <property type="molecule type" value="Genomic_DNA"/>
</dbReference>
<organism evidence="1 2">
    <name type="scientific">Bombella favorum</name>
    <dbReference type="NCBI Taxonomy" id="2039164"/>
    <lineage>
        <taxon>Bacteria</taxon>
        <taxon>Pseudomonadati</taxon>
        <taxon>Pseudomonadota</taxon>
        <taxon>Alphaproteobacteria</taxon>
        <taxon>Acetobacterales</taxon>
        <taxon>Acetobacteraceae</taxon>
        <taxon>Bombella</taxon>
    </lineage>
</organism>
<keyword evidence="1" id="KW-0328">Glycosyltransferase</keyword>
<dbReference type="SUPFAM" id="SSF54675">
    <property type="entry name" value="Nicotinate/Quinolinate PRTase N-terminal domain-like"/>
    <property type="match status" value="1"/>
</dbReference>
<proteinExistence type="predicted"/>
<dbReference type="InterPro" id="IPR013785">
    <property type="entry name" value="Aldolase_TIM"/>
</dbReference>